<sequence>HCPQSRGQRLSEGRPVGPAIGGVSASGGEDRPPGLGSADLFFPVSPVNVGKDRGLSFPHLGRSQQRGYCRAMSQACFLISVKWSDTLLCLILLCFCFHVCVS</sequence>
<dbReference type="Proteomes" id="UP000694422">
    <property type="component" value="Unplaced"/>
</dbReference>
<evidence type="ECO:0000313" key="3">
    <source>
        <dbReference type="Proteomes" id="UP000694422"/>
    </source>
</evidence>
<evidence type="ECO:0000256" key="1">
    <source>
        <dbReference type="SAM" id="MobiDB-lite"/>
    </source>
</evidence>
<dbReference type="AlphaFoldDB" id="A0A8C9QDD9"/>
<name>A0A8C9QDD9_SPEDA</name>
<proteinExistence type="predicted"/>
<feature type="region of interest" description="Disordered" evidence="1">
    <location>
        <begin position="1"/>
        <end position="38"/>
    </location>
</feature>
<evidence type="ECO:0000313" key="2">
    <source>
        <dbReference type="Ensembl" id="ENSSDAP00000023236.1"/>
    </source>
</evidence>
<accession>A0A8C9QDD9</accession>
<organism evidence="2 3">
    <name type="scientific">Spermophilus dauricus</name>
    <name type="common">Daurian ground squirrel</name>
    <dbReference type="NCBI Taxonomy" id="99837"/>
    <lineage>
        <taxon>Eukaryota</taxon>
        <taxon>Metazoa</taxon>
        <taxon>Chordata</taxon>
        <taxon>Craniata</taxon>
        <taxon>Vertebrata</taxon>
        <taxon>Euteleostomi</taxon>
        <taxon>Mammalia</taxon>
        <taxon>Eutheria</taxon>
        <taxon>Euarchontoglires</taxon>
        <taxon>Glires</taxon>
        <taxon>Rodentia</taxon>
        <taxon>Sciuromorpha</taxon>
        <taxon>Sciuridae</taxon>
        <taxon>Xerinae</taxon>
        <taxon>Marmotini</taxon>
        <taxon>Spermophilus</taxon>
    </lineage>
</organism>
<reference evidence="2" key="2">
    <citation type="submission" date="2025-09" db="UniProtKB">
        <authorList>
            <consortium name="Ensembl"/>
        </authorList>
    </citation>
    <scope>IDENTIFICATION</scope>
</reference>
<keyword evidence="3" id="KW-1185">Reference proteome</keyword>
<protein>
    <submittedName>
        <fullName evidence="2">Uncharacterized protein</fullName>
    </submittedName>
</protein>
<dbReference type="Ensembl" id="ENSSDAT00000026591.1">
    <property type="protein sequence ID" value="ENSSDAP00000023236.1"/>
    <property type="gene ID" value="ENSSDAG00000021167.1"/>
</dbReference>
<reference evidence="2" key="1">
    <citation type="submission" date="2025-08" db="UniProtKB">
        <authorList>
            <consortium name="Ensembl"/>
        </authorList>
    </citation>
    <scope>IDENTIFICATION</scope>
</reference>